<proteinExistence type="inferred from homology"/>
<dbReference type="Proteomes" id="UP000007819">
    <property type="component" value="Chromosome X"/>
</dbReference>
<dbReference type="GO" id="GO:0046872">
    <property type="term" value="F:metal ion binding"/>
    <property type="evidence" value="ECO:0007669"/>
    <property type="project" value="UniProtKB-KW"/>
</dbReference>
<keyword evidence="2" id="KW-0479">Metal-binding</keyword>
<reference evidence="4" key="2">
    <citation type="submission" date="2022-06" db="UniProtKB">
        <authorList>
            <consortium name="EnsemblMetazoa"/>
        </authorList>
    </citation>
    <scope>IDENTIFICATION</scope>
</reference>
<dbReference type="InterPro" id="IPR011234">
    <property type="entry name" value="Fumarylacetoacetase-like_C"/>
</dbReference>
<dbReference type="OMA" id="CNKIVAP"/>
<dbReference type="PANTHER" id="PTHR42796:SF4">
    <property type="entry name" value="FUMARYLACETOACETATE HYDROLASE DOMAIN-CONTAINING PROTEIN 2A"/>
    <property type="match status" value="1"/>
</dbReference>
<dbReference type="GO" id="GO:0050163">
    <property type="term" value="F:oxaloacetate tautomerase activity"/>
    <property type="evidence" value="ECO:0007669"/>
    <property type="project" value="UniProtKB-ARBA"/>
</dbReference>
<accession>A0A8R1W580</accession>
<name>A0A8R1W580_ACYPI</name>
<dbReference type="RefSeq" id="XP_001949600.1">
    <property type="nucleotide sequence ID" value="XM_001949565.4"/>
</dbReference>
<feature type="domain" description="Fumarylacetoacetase-like C-terminal" evidence="3">
    <location>
        <begin position="109"/>
        <end position="315"/>
    </location>
</feature>
<reference evidence="5" key="1">
    <citation type="submission" date="2010-06" db="EMBL/GenBank/DDBJ databases">
        <authorList>
            <person name="Jiang H."/>
            <person name="Abraham K."/>
            <person name="Ali S."/>
            <person name="Alsbrooks S.L."/>
            <person name="Anim B.N."/>
            <person name="Anosike U.S."/>
            <person name="Attaway T."/>
            <person name="Bandaranaike D.P."/>
            <person name="Battles P.K."/>
            <person name="Bell S.N."/>
            <person name="Bell A.V."/>
            <person name="Beltran B."/>
            <person name="Bickham C."/>
            <person name="Bustamante Y."/>
            <person name="Caleb T."/>
            <person name="Canada A."/>
            <person name="Cardenas V."/>
            <person name="Carter K."/>
            <person name="Chacko J."/>
            <person name="Chandrabose M.N."/>
            <person name="Chavez D."/>
            <person name="Chavez A."/>
            <person name="Chen L."/>
            <person name="Chu H.-S."/>
            <person name="Claassen K.J."/>
            <person name="Cockrell R."/>
            <person name="Collins M."/>
            <person name="Cooper J.A."/>
            <person name="Cree A."/>
            <person name="Curry S.M."/>
            <person name="Da Y."/>
            <person name="Dao M.D."/>
            <person name="Das B."/>
            <person name="Davila M.-L."/>
            <person name="Davy-Carroll L."/>
            <person name="Denson S."/>
            <person name="Dinh H."/>
            <person name="Ebong V.E."/>
            <person name="Edwards J.R."/>
            <person name="Egan A."/>
            <person name="El-Daye J."/>
            <person name="Escobedo L."/>
            <person name="Fernandez S."/>
            <person name="Fernando P.R."/>
            <person name="Flagg N."/>
            <person name="Forbes L.D."/>
            <person name="Fowler R.G."/>
            <person name="Fu Q."/>
            <person name="Gabisi R.A."/>
            <person name="Ganer J."/>
            <person name="Garbino Pronczuk A."/>
            <person name="Garcia R.M."/>
            <person name="Garner T."/>
            <person name="Garrett T.E."/>
            <person name="Gonzalez D.A."/>
            <person name="Hamid H."/>
            <person name="Hawkins E.S."/>
            <person name="Hirani K."/>
            <person name="Hogues M.E."/>
            <person name="Hollins B."/>
            <person name="Hsiao C.-H."/>
            <person name="Jabil R."/>
            <person name="James M.L."/>
            <person name="Jhangiani S.N."/>
            <person name="Johnson B."/>
            <person name="Johnson Q."/>
            <person name="Joshi V."/>
            <person name="Kalu J.B."/>
            <person name="Kam C."/>
            <person name="Kashfia A."/>
            <person name="Keebler J."/>
            <person name="Kisamo H."/>
            <person name="Kovar C.L."/>
            <person name="Lago L.A."/>
            <person name="Lai C.-Y."/>
            <person name="Laidlaw J."/>
            <person name="Lara F."/>
            <person name="Le T.-K."/>
            <person name="Lee S.L."/>
            <person name="Legall F.H."/>
            <person name="Lemon S.J."/>
            <person name="Lewis L.R."/>
            <person name="Li B."/>
            <person name="Liu Y."/>
            <person name="Liu Y.-S."/>
            <person name="Lopez J."/>
            <person name="Lozado R.J."/>
            <person name="Lu J."/>
            <person name="Madu R.C."/>
            <person name="Maheshwari M."/>
            <person name="Maheshwari R."/>
            <person name="Malloy K."/>
            <person name="Martinez E."/>
            <person name="Mathew T."/>
            <person name="Mercado I.C."/>
            <person name="Mercado C."/>
            <person name="Meyer B."/>
            <person name="Montgomery K."/>
            <person name="Morgan M.B."/>
            <person name="Munidasa M."/>
            <person name="Nazareth L.V."/>
            <person name="Nelson J."/>
            <person name="Ng B.M."/>
            <person name="Nguyen N.B."/>
            <person name="Nguyen P.Q."/>
            <person name="Nguyen T."/>
            <person name="Obregon M."/>
            <person name="Okwuonu G.O."/>
            <person name="Onwere C.G."/>
            <person name="Orozco G."/>
            <person name="Parra A."/>
            <person name="Patel S."/>
            <person name="Patil S."/>
            <person name="Perez A."/>
            <person name="Perez Y."/>
            <person name="Pham C."/>
            <person name="Primus E.L."/>
            <person name="Pu L.-L."/>
            <person name="Puazo M."/>
            <person name="Qin X."/>
            <person name="Quiroz J.B."/>
            <person name="Reese J."/>
            <person name="Richards S."/>
            <person name="Rives C.M."/>
            <person name="Robberts R."/>
            <person name="Ruiz S.J."/>
            <person name="Ruiz M.J."/>
            <person name="Santibanez J."/>
            <person name="Schneider B.W."/>
            <person name="Sisson I."/>
            <person name="Smith M."/>
            <person name="Sodergren E."/>
            <person name="Song X.-Z."/>
            <person name="Song B.B."/>
            <person name="Summersgill H."/>
            <person name="Thelus R."/>
            <person name="Thornton R.D."/>
            <person name="Trejos Z.Y."/>
            <person name="Usmani K."/>
            <person name="Vattathil S."/>
            <person name="Villasana D."/>
            <person name="Walker D.L."/>
            <person name="Wang S."/>
            <person name="Wang K."/>
            <person name="White C.S."/>
            <person name="Williams A.C."/>
            <person name="Williamson J."/>
            <person name="Wilson K."/>
            <person name="Woghiren I.O."/>
            <person name="Woodworth J.R."/>
            <person name="Worley K.C."/>
            <person name="Wright R.A."/>
            <person name="Wu W."/>
            <person name="Young L."/>
            <person name="Zhang L."/>
            <person name="Zhang J."/>
            <person name="Zhu Y."/>
            <person name="Muzny D.M."/>
            <person name="Weinstock G."/>
            <person name="Gibbs R.A."/>
        </authorList>
    </citation>
    <scope>NUCLEOTIDE SEQUENCE [LARGE SCALE GENOMIC DNA]</scope>
    <source>
        <strain evidence="5">LSR1</strain>
    </source>
</reference>
<dbReference type="InterPro" id="IPR051121">
    <property type="entry name" value="FAH"/>
</dbReference>
<protein>
    <recommendedName>
        <fullName evidence="3">Fumarylacetoacetase-like C-terminal domain-containing protein</fullName>
    </recommendedName>
</protein>
<dbReference type="GO" id="GO:0006107">
    <property type="term" value="P:oxaloacetate metabolic process"/>
    <property type="evidence" value="ECO:0007669"/>
    <property type="project" value="UniProtKB-ARBA"/>
</dbReference>
<comment type="similarity">
    <text evidence="1">Belongs to the FAH family.</text>
</comment>
<evidence type="ECO:0000313" key="5">
    <source>
        <dbReference type="Proteomes" id="UP000007819"/>
    </source>
</evidence>
<dbReference type="Pfam" id="PF01557">
    <property type="entry name" value="FAA_hydrolase"/>
    <property type="match status" value="1"/>
</dbReference>
<dbReference type="KEGG" id="api:100161022"/>
<dbReference type="OrthoDB" id="411064at2759"/>
<dbReference type="PANTHER" id="PTHR42796">
    <property type="entry name" value="FUMARYLACETOACETATE HYDROLASE DOMAIN-CONTAINING PROTEIN 2A-RELATED"/>
    <property type="match status" value="1"/>
</dbReference>
<dbReference type="GeneID" id="100161022"/>
<dbReference type="SUPFAM" id="SSF56529">
    <property type="entry name" value="FAH"/>
    <property type="match status" value="1"/>
</dbReference>
<keyword evidence="5" id="KW-1185">Reference proteome</keyword>
<evidence type="ECO:0000259" key="3">
    <source>
        <dbReference type="Pfam" id="PF01557"/>
    </source>
</evidence>
<dbReference type="InterPro" id="IPR036663">
    <property type="entry name" value="Fumarylacetoacetase_C_sf"/>
</dbReference>
<dbReference type="FunFam" id="3.90.850.10:FF:000002">
    <property type="entry name" value="2-hydroxyhepta-2,4-diene-1,7-dioate isomerase"/>
    <property type="match status" value="1"/>
</dbReference>
<evidence type="ECO:0000256" key="2">
    <source>
        <dbReference type="ARBA" id="ARBA00022723"/>
    </source>
</evidence>
<sequence length="319" mass="35584">MSFSRVSCRFLKTAIGIQNNVRSFSCTNHQAMRFVQYRDGCDRGLGIQLNGGESIVSLSGADPTIPVDMVSFLHSEYSIERIEKIVKEKKKILHSNQVELLPCITKPDKVICVGLNYKGHCDEQKKPYPIEPFFFSKFPSTIIGPNDAVRHSSKSKALDWEVEMAVVIGSTCKNVDIENAYKYVFGYTIAQDISARDWQKTRNNGQWLIAKSMDTFCPLGSVLVHKNEIPDPHSLQIKCSINGVMKQSGSTEELIHRVDKLVSFLSNLITLLPGDIILTGTPNGVGVFREPKEFLKVGDIIESEISCIGKMENPVIADK</sequence>
<evidence type="ECO:0000256" key="1">
    <source>
        <dbReference type="ARBA" id="ARBA00010211"/>
    </source>
</evidence>
<dbReference type="AlphaFoldDB" id="A0A8R1W580"/>
<organism evidence="4 5">
    <name type="scientific">Acyrthosiphon pisum</name>
    <name type="common">Pea aphid</name>
    <dbReference type="NCBI Taxonomy" id="7029"/>
    <lineage>
        <taxon>Eukaryota</taxon>
        <taxon>Metazoa</taxon>
        <taxon>Ecdysozoa</taxon>
        <taxon>Arthropoda</taxon>
        <taxon>Hexapoda</taxon>
        <taxon>Insecta</taxon>
        <taxon>Pterygota</taxon>
        <taxon>Neoptera</taxon>
        <taxon>Paraneoptera</taxon>
        <taxon>Hemiptera</taxon>
        <taxon>Sternorrhyncha</taxon>
        <taxon>Aphidomorpha</taxon>
        <taxon>Aphidoidea</taxon>
        <taxon>Aphididae</taxon>
        <taxon>Macrosiphini</taxon>
        <taxon>Acyrthosiphon</taxon>
    </lineage>
</organism>
<dbReference type="EnsemblMetazoa" id="XM_001949565.5">
    <property type="protein sequence ID" value="XP_001949600.1"/>
    <property type="gene ID" value="LOC100161022"/>
</dbReference>
<evidence type="ECO:0000313" key="4">
    <source>
        <dbReference type="EnsemblMetazoa" id="XP_001949600.1"/>
    </source>
</evidence>
<dbReference type="Gene3D" id="3.90.850.10">
    <property type="entry name" value="Fumarylacetoacetase-like, C-terminal domain"/>
    <property type="match status" value="1"/>
</dbReference>